<protein>
    <submittedName>
        <fullName evidence="3">VQ motif-containing protein</fullName>
    </submittedName>
</protein>
<gene>
    <name evidence="3" type="ORF">STAS_31547</name>
</gene>
<feature type="region of interest" description="Disordered" evidence="1">
    <location>
        <begin position="144"/>
        <end position="166"/>
    </location>
</feature>
<name>A0A5A7R8D9_STRAF</name>
<proteinExistence type="predicted"/>
<feature type="domain" description="VQ" evidence="2">
    <location>
        <begin position="70"/>
        <end position="95"/>
    </location>
</feature>
<dbReference type="PANTHER" id="PTHR33179:SF29">
    <property type="entry name" value="OS06G0666400 PROTEIN"/>
    <property type="match status" value="1"/>
</dbReference>
<reference evidence="4" key="1">
    <citation type="journal article" date="2019" name="Curr. Biol.">
        <title>Genome Sequence of Striga asiatica Provides Insight into the Evolution of Plant Parasitism.</title>
        <authorList>
            <person name="Yoshida S."/>
            <person name="Kim S."/>
            <person name="Wafula E.K."/>
            <person name="Tanskanen J."/>
            <person name="Kim Y.M."/>
            <person name="Honaas L."/>
            <person name="Yang Z."/>
            <person name="Spallek T."/>
            <person name="Conn C.E."/>
            <person name="Ichihashi Y."/>
            <person name="Cheong K."/>
            <person name="Cui S."/>
            <person name="Der J.P."/>
            <person name="Gundlach H."/>
            <person name="Jiao Y."/>
            <person name="Hori C."/>
            <person name="Ishida J.K."/>
            <person name="Kasahara H."/>
            <person name="Kiba T."/>
            <person name="Kim M.S."/>
            <person name="Koo N."/>
            <person name="Laohavisit A."/>
            <person name="Lee Y.H."/>
            <person name="Lumba S."/>
            <person name="McCourt P."/>
            <person name="Mortimer J.C."/>
            <person name="Mutuku J.M."/>
            <person name="Nomura T."/>
            <person name="Sasaki-Sekimoto Y."/>
            <person name="Seto Y."/>
            <person name="Wang Y."/>
            <person name="Wakatake T."/>
            <person name="Sakakibara H."/>
            <person name="Demura T."/>
            <person name="Yamaguchi S."/>
            <person name="Yoneyama K."/>
            <person name="Manabe R.I."/>
            <person name="Nelson D.C."/>
            <person name="Schulman A.H."/>
            <person name="Timko M.P."/>
            <person name="dePamphilis C.W."/>
            <person name="Choi D."/>
            <person name="Shirasu K."/>
        </authorList>
    </citation>
    <scope>NUCLEOTIDE SEQUENCE [LARGE SCALE GENOMIC DNA]</scope>
    <source>
        <strain evidence="4">cv. UVA1</strain>
    </source>
</reference>
<organism evidence="3 4">
    <name type="scientific">Striga asiatica</name>
    <name type="common">Asiatic witchweed</name>
    <name type="synonym">Buchnera asiatica</name>
    <dbReference type="NCBI Taxonomy" id="4170"/>
    <lineage>
        <taxon>Eukaryota</taxon>
        <taxon>Viridiplantae</taxon>
        <taxon>Streptophyta</taxon>
        <taxon>Embryophyta</taxon>
        <taxon>Tracheophyta</taxon>
        <taxon>Spermatophyta</taxon>
        <taxon>Magnoliopsida</taxon>
        <taxon>eudicotyledons</taxon>
        <taxon>Gunneridae</taxon>
        <taxon>Pentapetalae</taxon>
        <taxon>asterids</taxon>
        <taxon>lamiids</taxon>
        <taxon>Lamiales</taxon>
        <taxon>Orobanchaceae</taxon>
        <taxon>Buchnereae</taxon>
        <taxon>Striga</taxon>
    </lineage>
</organism>
<feature type="compositionally biased region" description="Basic residues" evidence="1">
    <location>
        <begin position="56"/>
        <end position="68"/>
    </location>
</feature>
<dbReference type="InterPro" id="IPR008889">
    <property type="entry name" value="VQ"/>
</dbReference>
<dbReference type="EMBL" id="BKCP01010848">
    <property type="protein sequence ID" value="GER53993.1"/>
    <property type="molecule type" value="Genomic_DNA"/>
</dbReference>
<accession>A0A5A7R8D9</accession>
<evidence type="ECO:0000313" key="3">
    <source>
        <dbReference type="EMBL" id="GER53993.1"/>
    </source>
</evidence>
<dbReference type="AlphaFoldDB" id="A0A5A7R8D9"/>
<evidence type="ECO:0000313" key="4">
    <source>
        <dbReference type="Proteomes" id="UP000325081"/>
    </source>
</evidence>
<dbReference type="InterPro" id="IPR039609">
    <property type="entry name" value="VQ_15/22"/>
</dbReference>
<dbReference type="Proteomes" id="UP000325081">
    <property type="component" value="Unassembled WGS sequence"/>
</dbReference>
<comment type="caution">
    <text evidence="3">The sequence shown here is derived from an EMBL/GenBank/DDBJ whole genome shotgun (WGS) entry which is preliminary data.</text>
</comment>
<dbReference type="Pfam" id="PF05678">
    <property type="entry name" value="VQ"/>
    <property type="match status" value="1"/>
</dbReference>
<sequence length="166" mass="17485">MAISQAMSNPSNWLSQPYHTDFFTVGQTESTPPTAAAAAAGAHRNGFSLSPDRGRVAKPARRRSRASRRTPTTLFNTDTANFRAMVQRFTGGPSAAYAAEPQLPSGGGLNFIEHMTSSGVRPAALGLGSQYPSQEMMFLMGGGGGAAPAPAPEPGNVDRSYENYFS</sequence>
<dbReference type="OrthoDB" id="1726347at2759"/>
<feature type="region of interest" description="Disordered" evidence="1">
    <location>
        <begin position="38"/>
        <end position="71"/>
    </location>
</feature>
<dbReference type="PANTHER" id="PTHR33179">
    <property type="entry name" value="VQ MOTIF-CONTAINING PROTEIN"/>
    <property type="match status" value="1"/>
</dbReference>
<keyword evidence="4" id="KW-1185">Reference proteome</keyword>
<evidence type="ECO:0000259" key="2">
    <source>
        <dbReference type="Pfam" id="PF05678"/>
    </source>
</evidence>
<evidence type="ECO:0000256" key="1">
    <source>
        <dbReference type="SAM" id="MobiDB-lite"/>
    </source>
</evidence>